<name>A0A4Q9RC98_9GAMM</name>
<evidence type="ECO:0000256" key="1">
    <source>
        <dbReference type="SAM" id="MobiDB-lite"/>
    </source>
</evidence>
<dbReference type="Proteomes" id="UP000292639">
    <property type="component" value="Unassembled WGS sequence"/>
</dbReference>
<keyword evidence="3" id="KW-1185">Reference proteome</keyword>
<comment type="caution">
    <text evidence="2">The sequence shown here is derived from an EMBL/GenBank/DDBJ whole genome shotgun (WGS) entry which is preliminary data.</text>
</comment>
<accession>A0A4Q9RC98</accession>
<reference evidence="2 3" key="1">
    <citation type="submission" date="2018-06" db="EMBL/GenBank/DDBJ databases">
        <title>Three novel Pseudomonas species isolated from symptomatic oak.</title>
        <authorList>
            <person name="Bueno-Gonzalez V."/>
            <person name="Brady C."/>
        </authorList>
    </citation>
    <scope>NUCLEOTIDE SEQUENCE [LARGE SCALE GENOMIC DNA]</scope>
    <source>
        <strain evidence="2 3">P17C</strain>
    </source>
</reference>
<protein>
    <submittedName>
        <fullName evidence="2">Uncharacterized protein</fullName>
    </submittedName>
</protein>
<organism evidence="2 3">
    <name type="scientific">Stutzerimonas kirkiae</name>
    <dbReference type="NCBI Taxonomy" id="2211392"/>
    <lineage>
        <taxon>Bacteria</taxon>
        <taxon>Pseudomonadati</taxon>
        <taxon>Pseudomonadota</taxon>
        <taxon>Gammaproteobacteria</taxon>
        <taxon>Pseudomonadales</taxon>
        <taxon>Pseudomonadaceae</taxon>
        <taxon>Stutzerimonas</taxon>
    </lineage>
</organism>
<feature type="region of interest" description="Disordered" evidence="1">
    <location>
        <begin position="1"/>
        <end position="21"/>
    </location>
</feature>
<evidence type="ECO:0000313" key="2">
    <source>
        <dbReference type="EMBL" id="TBU98515.1"/>
    </source>
</evidence>
<sequence>MDQADAATEGPPGALEKGREASVGAEAPMAEVLMPLMPFSASRLSRALCTSITARGSLTGAGVSRAMRPIRESVPIGWSGVTLEGGAASIWAAEMLLGSARGARAQANGLLSTSRVRVVIRMDMEGFQASFYSIGRWRSGMQPGRMGDFSEHGKGGGW</sequence>
<dbReference type="AlphaFoldDB" id="A0A4Q9RC98"/>
<feature type="non-terminal residue" evidence="2">
    <location>
        <position position="158"/>
    </location>
</feature>
<proteinExistence type="predicted"/>
<gene>
    <name evidence="2" type="ORF">DNJ96_04535</name>
</gene>
<evidence type="ECO:0000313" key="3">
    <source>
        <dbReference type="Proteomes" id="UP000292639"/>
    </source>
</evidence>
<dbReference type="EMBL" id="QJUP01000004">
    <property type="protein sequence ID" value="TBU98515.1"/>
    <property type="molecule type" value="Genomic_DNA"/>
</dbReference>